<keyword evidence="2" id="KW-1185">Reference proteome</keyword>
<dbReference type="Proteomes" id="UP001165960">
    <property type="component" value="Unassembled WGS sequence"/>
</dbReference>
<evidence type="ECO:0000313" key="2">
    <source>
        <dbReference type="Proteomes" id="UP001165960"/>
    </source>
</evidence>
<proteinExistence type="predicted"/>
<organism evidence="1 2">
    <name type="scientific">Entomophthora muscae</name>
    <dbReference type="NCBI Taxonomy" id="34485"/>
    <lineage>
        <taxon>Eukaryota</taxon>
        <taxon>Fungi</taxon>
        <taxon>Fungi incertae sedis</taxon>
        <taxon>Zoopagomycota</taxon>
        <taxon>Entomophthoromycotina</taxon>
        <taxon>Entomophthoromycetes</taxon>
        <taxon>Entomophthorales</taxon>
        <taxon>Entomophthoraceae</taxon>
        <taxon>Entomophthora</taxon>
    </lineage>
</organism>
<comment type="caution">
    <text evidence="1">The sequence shown here is derived from an EMBL/GenBank/DDBJ whole genome shotgun (WGS) entry which is preliminary data.</text>
</comment>
<accession>A0ACC2TUM2</accession>
<gene>
    <name evidence="1" type="ORF">DSO57_1009584</name>
</gene>
<protein>
    <submittedName>
        <fullName evidence="1">Uncharacterized protein</fullName>
    </submittedName>
</protein>
<evidence type="ECO:0000313" key="1">
    <source>
        <dbReference type="EMBL" id="KAJ9078171.1"/>
    </source>
</evidence>
<name>A0ACC2TUM2_9FUNG</name>
<reference evidence="1" key="1">
    <citation type="submission" date="2022-04" db="EMBL/GenBank/DDBJ databases">
        <title>Genome of the entomopathogenic fungus Entomophthora muscae.</title>
        <authorList>
            <person name="Elya C."/>
            <person name="Lovett B.R."/>
            <person name="Lee E."/>
            <person name="Macias A.M."/>
            <person name="Hajek A.E."/>
            <person name="De Bivort B.L."/>
            <person name="Kasson M.T."/>
            <person name="De Fine Licht H.H."/>
            <person name="Stajich J.E."/>
        </authorList>
    </citation>
    <scope>NUCLEOTIDE SEQUENCE</scope>
    <source>
        <strain evidence="1">Berkeley</strain>
    </source>
</reference>
<dbReference type="EMBL" id="QTSX02002160">
    <property type="protein sequence ID" value="KAJ9078171.1"/>
    <property type="molecule type" value="Genomic_DNA"/>
</dbReference>
<sequence>MPWSSLDHYPLLLSVQKEVDALLLRPTCPRLLAIAVIVRGTTQTPALLKQAFTYCHLRTLPPREKPKWSGEVGLSHSTIDNPTNVPTVLPDCLPQAPEGQVAPP</sequence>